<dbReference type="Proteomes" id="UP001163336">
    <property type="component" value="Chromosome"/>
</dbReference>
<keyword evidence="2" id="KW-1185">Reference proteome</keyword>
<evidence type="ECO:0000313" key="2">
    <source>
        <dbReference type="Proteomes" id="UP001163336"/>
    </source>
</evidence>
<reference evidence="1" key="1">
    <citation type="submission" date="2022-11" db="EMBL/GenBank/DDBJ databases">
        <title>Isolation and characterization of PLA-degrading bacterium Massilia sp. from Antarctic soil.</title>
        <authorList>
            <person name="Sato K."/>
            <person name="Gomez-Fuentes C."/>
            <person name="Ahmad S.A."/>
            <person name="Zulkharnain A."/>
        </authorList>
    </citation>
    <scope>NUCLEOTIDE SEQUENCE</scope>
    <source>
        <strain evidence="1">N-3</strain>
    </source>
</reference>
<evidence type="ECO:0000313" key="1">
    <source>
        <dbReference type="EMBL" id="BDT59763.1"/>
    </source>
</evidence>
<gene>
    <name evidence="1" type="ORF">MasN3_32570</name>
</gene>
<sequence length="71" mass="8128">MDHGRIDIVEAVGIVTVAPRERIVAARERMFKAHMSRRYNAIQHLVETLAARELEQTLRPYAVVSGFQQPQ</sequence>
<accession>A0ABM8C916</accession>
<dbReference type="EMBL" id="AP026966">
    <property type="protein sequence ID" value="BDT59763.1"/>
    <property type="molecule type" value="Genomic_DNA"/>
</dbReference>
<protein>
    <submittedName>
        <fullName evidence="1">Uncharacterized protein</fullName>
    </submittedName>
</protein>
<organism evidence="1 2">
    <name type="scientific">Massilia varians</name>
    <dbReference type="NCBI Taxonomy" id="457921"/>
    <lineage>
        <taxon>Bacteria</taxon>
        <taxon>Pseudomonadati</taxon>
        <taxon>Pseudomonadota</taxon>
        <taxon>Betaproteobacteria</taxon>
        <taxon>Burkholderiales</taxon>
        <taxon>Oxalobacteraceae</taxon>
        <taxon>Telluria group</taxon>
        <taxon>Massilia</taxon>
    </lineage>
</organism>
<name>A0ABM8C916_9BURK</name>
<proteinExistence type="predicted"/>